<keyword evidence="11" id="KW-1185">Reference proteome</keyword>
<dbReference type="Gene3D" id="3.30.565.10">
    <property type="entry name" value="Histidine kinase-like ATPase, C-terminal domain"/>
    <property type="match status" value="1"/>
</dbReference>
<evidence type="ECO:0000256" key="1">
    <source>
        <dbReference type="ARBA" id="ARBA00006155"/>
    </source>
</evidence>
<organism evidence="11 12">
    <name type="scientific">Saccoglossus kowalevskii</name>
    <name type="common">Acorn worm</name>
    <dbReference type="NCBI Taxonomy" id="10224"/>
    <lineage>
        <taxon>Eukaryota</taxon>
        <taxon>Metazoa</taxon>
        <taxon>Hemichordata</taxon>
        <taxon>Enteropneusta</taxon>
        <taxon>Harrimaniidae</taxon>
        <taxon>Saccoglossus</taxon>
    </lineage>
</organism>
<evidence type="ECO:0000256" key="3">
    <source>
        <dbReference type="ARBA" id="ARBA00022741"/>
    </source>
</evidence>
<comment type="catalytic activity">
    <reaction evidence="7">
        <text>L-seryl-[pyruvate dehydrogenase E1 alpha subunit] + ATP = O-phospho-L-seryl-[pyruvate dehydrogenase E1 alpha subunit] + ADP + H(+)</text>
        <dbReference type="Rhea" id="RHEA:23052"/>
        <dbReference type="Rhea" id="RHEA-COMP:13689"/>
        <dbReference type="Rhea" id="RHEA-COMP:13690"/>
        <dbReference type="ChEBI" id="CHEBI:15378"/>
        <dbReference type="ChEBI" id="CHEBI:29999"/>
        <dbReference type="ChEBI" id="CHEBI:30616"/>
        <dbReference type="ChEBI" id="CHEBI:83421"/>
        <dbReference type="ChEBI" id="CHEBI:456216"/>
        <dbReference type="EC" id="2.7.11.2"/>
    </reaction>
</comment>
<gene>
    <name evidence="12" type="primary">LOC100375387</name>
</gene>
<dbReference type="InterPro" id="IPR036890">
    <property type="entry name" value="HATPase_C_sf"/>
</dbReference>
<keyword evidence="4 8" id="KW-0418">Kinase</keyword>
<dbReference type="InterPro" id="IPR036784">
    <property type="entry name" value="AK/P_DHK_N_sf"/>
</dbReference>
<keyword evidence="5 8" id="KW-0067">ATP-binding</keyword>
<dbReference type="EC" id="2.7.11.-" evidence="8"/>
<evidence type="ECO:0000313" key="11">
    <source>
        <dbReference type="Proteomes" id="UP000694865"/>
    </source>
</evidence>
<evidence type="ECO:0000256" key="8">
    <source>
        <dbReference type="RuleBase" id="RU366032"/>
    </source>
</evidence>
<dbReference type="CDD" id="cd16929">
    <property type="entry name" value="HATPase_PDK-like"/>
    <property type="match status" value="1"/>
</dbReference>
<dbReference type="PANTHER" id="PTHR11947">
    <property type="entry name" value="PYRUVATE DEHYDROGENASE KINASE"/>
    <property type="match status" value="1"/>
</dbReference>
<name>A0ABM0GWG2_SACKO</name>
<comment type="similarity">
    <text evidence="1 8">Belongs to the PDK/BCKDK protein kinase family.</text>
</comment>
<evidence type="ECO:0000256" key="5">
    <source>
        <dbReference type="ARBA" id="ARBA00022840"/>
    </source>
</evidence>
<evidence type="ECO:0000256" key="9">
    <source>
        <dbReference type="SAM" id="MobiDB-lite"/>
    </source>
</evidence>
<comment type="subcellular location">
    <subcellularLocation>
        <location evidence="8">Mitochondrion matrix</location>
    </subcellularLocation>
</comment>
<keyword evidence="6 8" id="KW-0496">Mitochondrion</keyword>
<evidence type="ECO:0000313" key="12">
    <source>
        <dbReference type="RefSeq" id="XP_002738854.1"/>
    </source>
</evidence>
<dbReference type="Pfam" id="PF02518">
    <property type="entry name" value="HATPase_c"/>
    <property type="match status" value="1"/>
</dbReference>
<accession>A0ABM0GWG2</accession>
<keyword evidence="2 8" id="KW-0808">Transferase</keyword>
<dbReference type="SUPFAM" id="SSF55874">
    <property type="entry name" value="ATPase domain of HSP90 chaperone/DNA topoisomerase II/histidine kinase"/>
    <property type="match status" value="1"/>
</dbReference>
<dbReference type="PRINTS" id="PR00344">
    <property type="entry name" value="BCTRLSENSOR"/>
</dbReference>
<evidence type="ECO:0000256" key="7">
    <source>
        <dbReference type="ARBA" id="ARBA00048201"/>
    </source>
</evidence>
<evidence type="ECO:0000256" key="4">
    <source>
        <dbReference type="ARBA" id="ARBA00022777"/>
    </source>
</evidence>
<dbReference type="SMART" id="SM00387">
    <property type="entry name" value="HATPase_c"/>
    <property type="match status" value="1"/>
</dbReference>
<dbReference type="Proteomes" id="UP000694865">
    <property type="component" value="Unplaced"/>
</dbReference>
<dbReference type="Gene3D" id="1.20.140.20">
    <property type="entry name" value="Alpha-ketoacid/pyruvate dehydrogenase kinase, N-terminal domain"/>
    <property type="match status" value="1"/>
</dbReference>
<dbReference type="InterPro" id="IPR018955">
    <property type="entry name" value="BCDHK/PDK_N"/>
</dbReference>
<dbReference type="GeneID" id="100375387"/>
<dbReference type="Pfam" id="PF10436">
    <property type="entry name" value="BCDHK_Adom3"/>
    <property type="match status" value="1"/>
</dbReference>
<keyword evidence="3 8" id="KW-0547">Nucleotide-binding</keyword>
<dbReference type="PROSITE" id="PS50109">
    <property type="entry name" value="HIS_KIN"/>
    <property type="match status" value="1"/>
</dbReference>
<dbReference type="RefSeq" id="XP_002738854.1">
    <property type="nucleotide sequence ID" value="XM_002738808.2"/>
</dbReference>
<dbReference type="PANTHER" id="PTHR11947:SF3">
    <property type="entry name" value="[PYRUVATE DEHYDROGENASE (ACETYL-TRANSFERRING)] KINASE, MITOCHONDRIAL"/>
    <property type="match status" value="1"/>
</dbReference>
<dbReference type="InterPro" id="IPR004358">
    <property type="entry name" value="Sig_transdc_His_kin-like_C"/>
</dbReference>
<evidence type="ECO:0000256" key="6">
    <source>
        <dbReference type="ARBA" id="ARBA00023128"/>
    </source>
</evidence>
<sequence>MLIRVAQEPSCSHGPLFTLFSISAVNPTVPRLRYLKTLQDLLEFTDQKPVPVNTDRFTDSLQKIRDRHANVVETMAQGVIEMRDTHGIDPNKEGNLQYFLDRFFMSRISIRMLINQHTLVFGNNVQTHPRYIGSIDPNCDVESVILDAFDSAKYLCDQYYLASPEMEITTHNAVNDNDIQIVYVPSHLYHMLFELFKNAMRAVVEYHGTASLDYPPIQVKVVIGKHDLTIKVTDSGGGIPRHQIDLLFNYMYSTAPVPPKPGSTTTAPLAGYGYGLPISRLYARYFHGDLQLTSMEGDGTDAIVYLKVMSREANELLPIFNYATSQQYKRTICTGDWSSPAPQQFAAANGPGHMNRDSLVTKTA</sequence>
<evidence type="ECO:0000259" key="10">
    <source>
        <dbReference type="PROSITE" id="PS50109"/>
    </source>
</evidence>
<dbReference type="InterPro" id="IPR005467">
    <property type="entry name" value="His_kinase_dom"/>
</dbReference>
<protein>
    <recommendedName>
        <fullName evidence="8">Protein-serine/threonine kinase</fullName>
        <ecNumber evidence="8">2.7.11.-</ecNumber>
    </recommendedName>
</protein>
<dbReference type="InterPro" id="IPR039028">
    <property type="entry name" value="BCKD/PDK"/>
</dbReference>
<reference evidence="12" key="1">
    <citation type="submission" date="2025-08" db="UniProtKB">
        <authorList>
            <consortium name="RefSeq"/>
        </authorList>
    </citation>
    <scope>IDENTIFICATION</scope>
    <source>
        <tissue evidence="12">Testes</tissue>
    </source>
</reference>
<feature type="region of interest" description="Disordered" evidence="9">
    <location>
        <begin position="344"/>
        <end position="364"/>
    </location>
</feature>
<dbReference type="SUPFAM" id="SSF69012">
    <property type="entry name" value="alpha-ketoacid dehydrogenase kinase, N-terminal domain"/>
    <property type="match status" value="1"/>
</dbReference>
<feature type="domain" description="Histidine kinase" evidence="10">
    <location>
        <begin position="185"/>
        <end position="310"/>
    </location>
</feature>
<dbReference type="InterPro" id="IPR003594">
    <property type="entry name" value="HATPase_dom"/>
</dbReference>
<evidence type="ECO:0000256" key="2">
    <source>
        <dbReference type="ARBA" id="ARBA00022679"/>
    </source>
</evidence>
<proteinExistence type="inferred from homology"/>